<dbReference type="Proteomes" id="UP000053748">
    <property type="component" value="Unassembled WGS sequence"/>
</dbReference>
<dbReference type="EMBL" id="LOSJ02000001">
    <property type="protein sequence ID" value="PNM63435.1"/>
    <property type="molecule type" value="Genomic_DNA"/>
</dbReference>
<sequence>MIKVVTQFIHRTYLLLRNLRLVPLIQSHFRFGKMIKSRLNIKQFFRILSDLMSNGQCTFTALLLLKSFARYESMIMVVSLRISLRPISFCAGDFKPIRARSLSLSDIARKSMENLHASVLTELLIIDP</sequence>
<protein>
    <submittedName>
        <fullName evidence="1">Uncharacterized protein</fullName>
    </submittedName>
</protein>
<evidence type="ECO:0000313" key="2">
    <source>
        <dbReference type="Proteomes" id="UP000053748"/>
    </source>
</evidence>
<keyword evidence="2" id="KW-1185">Reference proteome</keyword>
<comment type="caution">
    <text evidence="1">The sequence shown here is derived from an EMBL/GenBank/DDBJ whole genome shotgun (WGS) entry which is preliminary data.</text>
</comment>
<proteinExistence type="predicted"/>
<evidence type="ECO:0000313" key="1">
    <source>
        <dbReference type="EMBL" id="PNM63435.1"/>
    </source>
</evidence>
<dbReference type="AlphaFoldDB" id="A0A2J9VI36"/>
<organism evidence="1 2">
    <name type="scientific">Vibrio mimicus</name>
    <dbReference type="NCBI Taxonomy" id="674"/>
    <lineage>
        <taxon>Bacteria</taxon>
        <taxon>Pseudomonadati</taxon>
        <taxon>Pseudomonadota</taxon>
        <taxon>Gammaproteobacteria</taxon>
        <taxon>Vibrionales</taxon>
        <taxon>Vibrionaceae</taxon>
        <taxon>Vibrio</taxon>
    </lineage>
</organism>
<reference evidence="1" key="1">
    <citation type="submission" date="2017-12" db="EMBL/GenBank/DDBJ databases">
        <title>FDA dAtabase for Regulatory Grade micrObial Sequences (FDA-ARGOS): Supporting development and validation of Infectious Disease Dx tests.</title>
        <authorList>
            <person name="Hoffmann M."/>
            <person name="Allard M."/>
            <person name="Evans P."/>
            <person name="Brown E."/>
            <person name="Tallon L.J."/>
            <person name="Sadzewicz L."/>
            <person name="Sengamalay N."/>
            <person name="Ott S."/>
            <person name="Godinez A."/>
            <person name="Nagaraj S."/>
            <person name="Vavikolanu K."/>
            <person name="Aluvathingal J."/>
            <person name="Nadendla S."/>
            <person name="Hobson J."/>
            <person name="Sichtig H."/>
        </authorList>
    </citation>
    <scope>NUCLEOTIDE SEQUENCE [LARGE SCALE GENOMIC DNA]</scope>
    <source>
        <strain evidence="1">FDAARGOS_113</strain>
    </source>
</reference>
<accession>A0A2J9VI36</accession>
<gene>
    <name evidence="1" type="ORF">AL544_000185</name>
</gene>
<name>A0A2J9VI36_VIBMI</name>